<evidence type="ECO:0000256" key="1">
    <source>
        <dbReference type="ARBA" id="ARBA00023015"/>
    </source>
</evidence>
<gene>
    <name evidence="5" type="ORF">SAMN04489859_1002103</name>
</gene>
<dbReference type="AlphaFoldDB" id="A0A1H8EIX1"/>
<dbReference type="GO" id="GO:0003677">
    <property type="term" value="F:DNA binding"/>
    <property type="evidence" value="ECO:0007669"/>
    <property type="project" value="UniProtKB-KW"/>
</dbReference>
<dbReference type="InterPro" id="IPR036390">
    <property type="entry name" value="WH_DNA-bd_sf"/>
</dbReference>
<dbReference type="PANTHER" id="PTHR43537">
    <property type="entry name" value="TRANSCRIPTIONAL REGULATOR, GNTR FAMILY"/>
    <property type="match status" value="1"/>
</dbReference>
<dbReference type="EMBL" id="FODE01000002">
    <property type="protein sequence ID" value="SEN19340.1"/>
    <property type="molecule type" value="Genomic_DNA"/>
</dbReference>
<dbReference type="InterPro" id="IPR011711">
    <property type="entry name" value="GntR_C"/>
</dbReference>
<dbReference type="Proteomes" id="UP000199054">
    <property type="component" value="Unassembled WGS sequence"/>
</dbReference>
<organism evidence="5 6">
    <name type="scientific">Paracoccus alcaliphilus</name>
    <dbReference type="NCBI Taxonomy" id="34002"/>
    <lineage>
        <taxon>Bacteria</taxon>
        <taxon>Pseudomonadati</taxon>
        <taxon>Pseudomonadota</taxon>
        <taxon>Alphaproteobacteria</taxon>
        <taxon>Rhodobacterales</taxon>
        <taxon>Paracoccaceae</taxon>
        <taxon>Paracoccus</taxon>
    </lineage>
</organism>
<dbReference type="OrthoDB" id="9806293at2"/>
<dbReference type="Pfam" id="PF07729">
    <property type="entry name" value="FCD"/>
    <property type="match status" value="1"/>
</dbReference>
<evidence type="ECO:0000313" key="6">
    <source>
        <dbReference type="Proteomes" id="UP000199054"/>
    </source>
</evidence>
<evidence type="ECO:0000256" key="3">
    <source>
        <dbReference type="ARBA" id="ARBA00023163"/>
    </source>
</evidence>
<accession>A0A1H8EIX1</accession>
<evidence type="ECO:0000313" key="5">
    <source>
        <dbReference type="EMBL" id="SEN19340.1"/>
    </source>
</evidence>
<protein>
    <submittedName>
        <fullName evidence="5">DNA-binding transcriptional regulator, GntR family</fullName>
    </submittedName>
</protein>
<keyword evidence="3" id="KW-0804">Transcription</keyword>
<dbReference type="InterPro" id="IPR000524">
    <property type="entry name" value="Tscrpt_reg_HTH_GntR"/>
</dbReference>
<dbReference type="InterPro" id="IPR008920">
    <property type="entry name" value="TF_FadR/GntR_C"/>
</dbReference>
<keyword evidence="1" id="KW-0805">Transcription regulation</keyword>
<sequence>MDLGAVPQTQAMQAYERMEEMIITLELKPGSRISEAQMSQYLGLGRTPVREAMQRLAREGNLRILPRAGAIVSEIDVADQFKLIEFRREVERFVTIRAARLADADARATFTRLAQQFDEAAETDSESLFIDTDREFNLLVVATADNKYAEATMAKIQAQTRRFWYLTFNRFGELDKVGRAHARIAEAIAANDEETAGAAFEALIDYVEEYTRRTVLALF</sequence>
<dbReference type="RefSeq" id="WP_090610329.1">
    <property type="nucleotide sequence ID" value="NZ_FODE01000002.1"/>
</dbReference>
<keyword evidence="2 5" id="KW-0238">DNA-binding</keyword>
<feature type="domain" description="HTH gntR-type" evidence="4">
    <location>
        <begin position="8"/>
        <end position="75"/>
    </location>
</feature>
<evidence type="ECO:0000259" key="4">
    <source>
        <dbReference type="PROSITE" id="PS50949"/>
    </source>
</evidence>
<dbReference type="SUPFAM" id="SSF46785">
    <property type="entry name" value="Winged helix' DNA-binding domain"/>
    <property type="match status" value="1"/>
</dbReference>
<dbReference type="Gene3D" id="1.10.10.10">
    <property type="entry name" value="Winged helix-like DNA-binding domain superfamily/Winged helix DNA-binding domain"/>
    <property type="match status" value="1"/>
</dbReference>
<evidence type="ECO:0000256" key="2">
    <source>
        <dbReference type="ARBA" id="ARBA00023125"/>
    </source>
</evidence>
<dbReference type="SUPFAM" id="SSF48008">
    <property type="entry name" value="GntR ligand-binding domain-like"/>
    <property type="match status" value="1"/>
</dbReference>
<dbReference type="Gene3D" id="1.20.120.530">
    <property type="entry name" value="GntR ligand-binding domain-like"/>
    <property type="match status" value="1"/>
</dbReference>
<dbReference type="PROSITE" id="PS50949">
    <property type="entry name" value="HTH_GNTR"/>
    <property type="match status" value="1"/>
</dbReference>
<dbReference type="Pfam" id="PF00392">
    <property type="entry name" value="GntR"/>
    <property type="match status" value="1"/>
</dbReference>
<keyword evidence="6" id="KW-1185">Reference proteome</keyword>
<proteinExistence type="predicted"/>
<dbReference type="PANTHER" id="PTHR43537:SF45">
    <property type="entry name" value="GNTR FAMILY REGULATORY PROTEIN"/>
    <property type="match status" value="1"/>
</dbReference>
<dbReference type="CDD" id="cd07377">
    <property type="entry name" value="WHTH_GntR"/>
    <property type="match status" value="1"/>
</dbReference>
<dbReference type="STRING" id="34002.SAMN04489859_1002103"/>
<dbReference type="SMART" id="SM00345">
    <property type="entry name" value="HTH_GNTR"/>
    <property type="match status" value="1"/>
</dbReference>
<dbReference type="SMART" id="SM00895">
    <property type="entry name" value="FCD"/>
    <property type="match status" value="1"/>
</dbReference>
<dbReference type="GO" id="GO:0003700">
    <property type="term" value="F:DNA-binding transcription factor activity"/>
    <property type="evidence" value="ECO:0007669"/>
    <property type="project" value="InterPro"/>
</dbReference>
<dbReference type="InterPro" id="IPR036388">
    <property type="entry name" value="WH-like_DNA-bd_sf"/>
</dbReference>
<name>A0A1H8EIX1_9RHOB</name>
<reference evidence="5 6" key="1">
    <citation type="submission" date="2016-10" db="EMBL/GenBank/DDBJ databases">
        <authorList>
            <person name="de Groot N.N."/>
        </authorList>
    </citation>
    <scope>NUCLEOTIDE SEQUENCE [LARGE SCALE GENOMIC DNA]</scope>
    <source>
        <strain evidence="5 6">DSM 8512</strain>
    </source>
</reference>